<dbReference type="Pfam" id="PF16313">
    <property type="entry name" value="DUF4953"/>
    <property type="match status" value="1"/>
</dbReference>
<dbReference type="InterPro" id="IPR033428">
    <property type="entry name" value="DUF5118"/>
</dbReference>
<dbReference type="Pfam" id="PF17148">
    <property type="entry name" value="DUF5117"/>
    <property type="match status" value="1"/>
</dbReference>
<accession>A0ABR7D4L8</accession>
<evidence type="ECO:0000259" key="2">
    <source>
        <dbReference type="Pfam" id="PF16313"/>
    </source>
</evidence>
<feature type="signal peptide" evidence="1">
    <location>
        <begin position="1"/>
        <end position="23"/>
    </location>
</feature>
<evidence type="ECO:0000259" key="4">
    <source>
        <dbReference type="Pfam" id="PF17162"/>
    </source>
</evidence>
<dbReference type="PANTHER" id="PTHR38478">
    <property type="entry name" value="PEPTIDASE M1A AND M12B"/>
    <property type="match status" value="1"/>
</dbReference>
<dbReference type="PANTHER" id="PTHR38478:SF1">
    <property type="entry name" value="ZINC DEPENDENT METALLOPROTEASE DOMAIN LIPOPROTEIN"/>
    <property type="match status" value="1"/>
</dbReference>
<feature type="domain" description="DUF5118" evidence="4">
    <location>
        <begin position="40"/>
        <end position="88"/>
    </location>
</feature>
<feature type="domain" description="DUF5117" evidence="3">
    <location>
        <begin position="106"/>
        <end position="294"/>
    </location>
</feature>
<keyword evidence="5" id="KW-0645">Protease</keyword>
<dbReference type="RefSeq" id="WP_186977759.1">
    <property type="nucleotide sequence ID" value="NZ_JACOOH010000008.1"/>
</dbReference>
<gene>
    <name evidence="5" type="ORF">H8S64_17460</name>
</gene>
<dbReference type="Gene3D" id="3.40.390.10">
    <property type="entry name" value="Collagenase (Catalytic Domain)"/>
    <property type="match status" value="1"/>
</dbReference>
<feature type="domain" description="EcxA zinc-binding" evidence="2">
    <location>
        <begin position="425"/>
        <end position="727"/>
    </location>
</feature>
<dbReference type="InterPro" id="IPR024079">
    <property type="entry name" value="MetalloPept_cat_dom_sf"/>
</dbReference>
<dbReference type="GO" id="GO:0008237">
    <property type="term" value="F:metallopeptidase activity"/>
    <property type="evidence" value="ECO:0007669"/>
    <property type="project" value="UniProtKB-KW"/>
</dbReference>
<organism evidence="5 6">
    <name type="scientific">Butyricimonas hominis</name>
    <dbReference type="NCBI Taxonomy" id="2763032"/>
    <lineage>
        <taxon>Bacteria</taxon>
        <taxon>Pseudomonadati</taxon>
        <taxon>Bacteroidota</taxon>
        <taxon>Bacteroidia</taxon>
        <taxon>Bacteroidales</taxon>
        <taxon>Odoribacteraceae</taxon>
        <taxon>Butyricimonas</taxon>
    </lineage>
</organism>
<sequence length="872" mass="99279">MKNWMVLFMVAALVTLVNQDACAWGKKKVENKREVVKPETPYEKLFKGKKCETAKGKFITLHKVGEKLYFELPLSYLERRMLLASTLTGASDNDLGEVGYKSNDPLHIKFTKTDSTIYMRLVNTAATYNEKEAGMRKAYERNFMDPMLKAYKIMAYTNDSAAVVIDMTEFFAKHNEMLPALPDNVGGFISVSASPNNDGFALRDIKAFDDNVSIKTDMAYKVSMSVLGMFTIRSNDPVSVRVTRTLLLLPEKKMRPRISDSRVGIFLTDKINLSTEEDQIQTYSLAHRWRLEPKDMEAYKRGELVEPIKPIVFYLDDAFPELWREPIKEGTMRWNKAFEKIGFKNVVQVLDFPKDDPDFDPDNLKYSCIRYLPSTTANAMGPSWVDPVTGEIINASVLVYNNVIKLINNWRFVQTAQIDPSVRNKKMPDEIVKESIAYVVAHEVGHCLGFMHNMAASAAYPVDSLRSATFTQQYGTTPSIMDYARFNYVAQPGDKGVRLTPPDLGVYDEFLVKWNYQPIPEAESMKEEAAILEKWVDEKAGDPRYRYGCQQVASRYDPSALEEDLGDDPMKAGEYGIRNLQYILKNMDQWITGDDDGEHKEALMESLMEQYFRYLQNVRYNIGGIYLTRVKEGTRGEKYQAVPKAVQKASLAWIIRQIRQSDWLNNRELCKKLNLQVSAAPIVQDVISGELLKSYKGVILSAHVSQDPYTLKEYFNDLYNGIWENTLKGKKLTSGDIILQTALVDMINGMVGEKTKKSSLFGLSKMASVEEMVAYGLDESGMMRKYMDILKNIEDEKGTDYVTRQIHPDAFGQGYGWQREVSVKAIDNSTTYIVALAYRIKSLLESKLSSVDSATKDHYKMLLLNLNRALKV</sequence>
<name>A0ABR7D4L8_9BACT</name>
<evidence type="ECO:0000259" key="3">
    <source>
        <dbReference type="Pfam" id="PF17148"/>
    </source>
</evidence>
<reference evidence="5 6" key="1">
    <citation type="submission" date="2020-08" db="EMBL/GenBank/DDBJ databases">
        <title>Genome public.</title>
        <authorList>
            <person name="Liu C."/>
            <person name="Sun Q."/>
        </authorList>
    </citation>
    <scope>NUCLEOTIDE SEQUENCE [LARGE SCALE GENOMIC DNA]</scope>
    <source>
        <strain evidence="5 6">NSJ-56</strain>
    </source>
</reference>
<evidence type="ECO:0000313" key="6">
    <source>
        <dbReference type="Proteomes" id="UP000646484"/>
    </source>
</evidence>
<dbReference type="InterPro" id="IPR032534">
    <property type="entry name" value="EcxA_zinc-bd"/>
</dbReference>
<feature type="chain" id="PRO_5046304185" evidence="1">
    <location>
        <begin position="24"/>
        <end position="872"/>
    </location>
</feature>
<protein>
    <submittedName>
        <fullName evidence="5">Zinc-dependent metalloprotease</fullName>
    </submittedName>
</protein>
<dbReference type="Proteomes" id="UP000646484">
    <property type="component" value="Unassembled WGS sequence"/>
</dbReference>
<dbReference type="SUPFAM" id="SSF55486">
    <property type="entry name" value="Metalloproteases ('zincins'), catalytic domain"/>
    <property type="match status" value="1"/>
</dbReference>
<comment type="caution">
    <text evidence="5">The sequence shown here is derived from an EMBL/GenBank/DDBJ whole genome shotgun (WGS) entry which is preliminary data.</text>
</comment>
<dbReference type="Pfam" id="PF17162">
    <property type="entry name" value="DUF5118"/>
    <property type="match status" value="1"/>
</dbReference>
<proteinExistence type="predicted"/>
<evidence type="ECO:0000256" key="1">
    <source>
        <dbReference type="SAM" id="SignalP"/>
    </source>
</evidence>
<dbReference type="EMBL" id="JACOOH010000008">
    <property type="protein sequence ID" value="MBC5622882.1"/>
    <property type="molecule type" value="Genomic_DNA"/>
</dbReference>
<keyword evidence="5" id="KW-0482">Metalloprotease</keyword>
<dbReference type="CDD" id="cd04276">
    <property type="entry name" value="ZnMc_MMP_like_2"/>
    <property type="match status" value="1"/>
</dbReference>
<dbReference type="InterPro" id="IPR034032">
    <property type="entry name" value="Zn_MMP-like_bac"/>
</dbReference>
<keyword evidence="1" id="KW-0732">Signal</keyword>
<dbReference type="InterPro" id="IPR033413">
    <property type="entry name" value="DUF5117"/>
</dbReference>
<keyword evidence="6" id="KW-1185">Reference proteome</keyword>
<evidence type="ECO:0000313" key="5">
    <source>
        <dbReference type="EMBL" id="MBC5622882.1"/>
    </source>
</evidence>
<keyword evidence="5" id="KW-0378">Hydrolase</keyword>